<dbReference type="NCBIfam" id="NF033540">
    <property type="entry name" value="transpos_IS701"/>
    <property type="match status" value="1"/>
</dbReference>
<organism evidence="2 3">
    <name type="scientific">Corynebacterium casei UCMA 3821</name>
    <dbReference type="NCBI Taxonomy" id="1110505"/>
    <lineage>
        <taxon>Bacteria</taxon>
        <taxon>Bacillati</taxon>
        <taxon>Actinomycetota</taxon>
        <taxon>Actinomycetes</taxon>
        <taxon>Mycobacteriales</taxon>
        <taxon>Corynebacteriaceae</taxon>
        <taxon>Corynebacterium</taxon>
    </lineage>
</organism>
<dbReference type="AlphaFoldDB" id="G7HVT7"/>
<dbReference type="InterPro" id="IPR039365">
    <property type="entry name" value="IS701-like"/>
</dbReference>
<dbReference type="PANTHER" id="PTHR33627">
    <property type="entry name" value="TRANSPOSASE"/>
    <property type="match status" value="1"/>
</dbReference>
<protein>
    <submittedName>
        <fullName evidence="2">Transposase</fullName>
    </submittedName>
</protein>
<evidence type="ECO:0000313" key="2">
    <source>
        <dbReference type="EMBL" id="CCE54302.1"/>
    </source>
</evidence>
<dbReference type="InterPro" id="IPR012337">
    <property type="entry name" value="RNaseH-like_sf"/>
</dbReference>
<dbReference type="PANTHER" id="PTHR33627:SF1">
    <property type="entry name" value="TRANSPOSASE"/>
    <property type="match status" value="1"/>
</dbReference>
<reference evidence="2 3" key="1">
    <citation type="journal article" date="2012" name="J. Bacteriol.">
        <title>Genome Sequence of Corynebacterium casei UCMA 3821, Isolated from a Smear-Ripened Cheese.</title>
        <authorList>
            <person name="Monnet C."/>
            <person name="Loux V."/>
            <person name="Bento P."/>
            <person name="Gibrat J.F."/>
            <person name="Straub C."/>
            <person name="Bonnarme P."/>
            <person name="Landaud S."/>
            <person name="Irlinger F."/>
        </authorList>
    </citation>
    <scope>NUCLEOTIDE SEQUENCE [LARGE SCALE GENOMIC DNA]</scope>
    <source>
        <strain evidence="2 3">UCMA 3821</strain>
    </source>
</reference>
<accession>G7HVT7</accession>
<evidence type="ECO:0000313" key="3">
    <source>
        <dbReference type="Proteomes" id="UP000004840"/>
    </source>
</evidence>
<proteinExistence type="predicted"/>
<feature type="domain" description="Transposase IS701-like DDE" evidence="1">
    <location>
        <begin position="26"/>
        <end position="240"/>
    </location>
</feature>
<name>G7HVT7_9CORY</name>
<dbReference type="InterPro" id="IPR038721">
    <property type="entry name" value="IS701-like_DDE_dom"/>
</dbReference>
<dbReference type="Proteomes" id="UP000004840">
    <property type="component" value="Unassembled WGS sequence"/>
</dbReference>
<evidence type="ECO:0000259" key="1">
    <source>
        <dbReference type="Pfam" id="PF13546"/>
    </source>
</evidence>
<dbReference type="EMBL" id="CAFW01000017">
    <property type="protein sequence ID" value="CCE54302.1"/>
    <property type="molecule type" value="Genomic_DNA"/>
</dbReference>
<dbReference type="RefSeq" id="WP_006821854.1">
    <property type="nucleotide sequence ID" value="NZ_CAFW01000017.1"/>
</dbReference>
<gene>
    <name evidence="2" type="ORF">CCAS_03485</name>
</gene>
<comment type="caution">
    <text evidence="2">The sequence shown here is derived from an EMBL/GenBank/DDBJ whole genome shotgun (WGS) entry which is preliminary data.</text>
</comment>
<dbReference type="Pfam" id="PF13546">
    <property type="entry name" value="DDE_5"/>
    <property type="match status" value="1"/>
</dbReference>
<dbReference type="SUPFAM" id="SSF53098">
    <property type="entry name" value="Ribonuclease H-like"/>
    <property type="match status" value="1"/>
</dbReference>
<sequence>MSDTITVAEIHAWADELEEIRALIGDQFARTEPRNNAIGYLQGLLSDEERKNSWTLSERAGQGTPDGMQRLLSTTDWSPDAVRDVLIGYVDQHLGDPEGILAIDETGFLKKGTASAGVARQYSGTAGRVENCQIGVFLTYATRHGRTFLDRELYLPKAWMDDPVRCKRAGVPAERVMATKPELAAQMIERALDTGLQAAWATGDAVYGKHAGLRHRLHARGMHYVLAVPKNQMVITPSPGTLGVEGRADELVAALDARAWRTRTAGAGTKGDRHYAWARIRINGPTQNGEHWLLARRSLADLTDLAYFICYTPKYVTLITLALVAGARWAIEETFQTSKGETGLDHYQVRQYTGWYRHITLSMLAHAFLSAIRAKKGAQIQVPGLW</sequence>